<dbReference type="PANTHER" id="PTHR48111:SF22">
    <property type="entry name" value="REGULATOR OF RPOS"/>
    <property type="match status" value="1"/>
</dbReference>
<keyword evidence="5" id="KW-0804">Transcription</keyword>
<dbReference type="Proteomes" id="UP000034471">
    <property type="component" value="Unassembled WGS sequence"/>
</dbReference>
<dbReference type="STRING" id="1618481.US54_C0016G0028"/>
<feature type="domain" description="OmpR/PhoB-type" evidence="7">
    <location>
        <begin position="1"/>
        <end position="98"/>
    </location>
</feature>
<keyword evidence="2" id="KW-0902">Two-component regulatory system</keyword>
<sequence length="101" mass="11900">MMIHVFDLRLDTETREVLRAQKKIYLTKQEFKLLQLLLENINKPVSRQQILKHIWHASGNMKTRIVDVYIGYLRNKIDHGFSKPLIKTLHGKGYMIAANNL</sequence>
<gene>
    <name evidence="8" type="ORF">US54_C0016G0028</name>
</gene>
<feature type="DNA-binding region" description="OmpR/PhoB-type" evidence="6">
    <location>
        <begin position="1"/>
        <end position="98"/>
    </location>
</feature>
<evidence type="ECO:0000256" key="2">
    <source>
        <dbReference type="ARBA" id="ARBA00023012"/>
    </source>
</evidence>
<protein>
    <submittedName>
        <fullName evidence="8">DNA-binding response regulator</fullName>
    </submittedName>
</protein>
<dbReference type="GO" id="GO:0032993">
    <property type="term" value="C:protein-DNA complex"/>
    <property type="evidence" value="ECO:0007669"/>
    <property type="project" value="TreeGrafter"/>
</dbReference>
<dbReference type="PROSITE" id="PS51755">
    <property type="entry name" value="OMPR_PHOB"/>
    <property type="match status" value="1"/>
</dbReference>
<keyword evidence="4 6" id="KW-0238">DNA-binding</keyword>
<dbReference type="SUPFAM" id="SSF46894">
    <property type="entry name" value="C-terminal effector domain of the bipartite response regulators"/>
    <property type="match status" value="1"/>
</dbReference>
<evidence type="ECO:0000256" key="6">
    <source>
        <dbReference type="PROSITE-ProRule" id="PRU01091"/>
    </source>
</evidence>
<evidence type="ECO:0000313" key="8">
    <source>
        <dbReference type="EMBL" id="KKQ38187.1"/>
    </source>
</evidence>
<dbReference type="CDD" id="cd00383">
    <property type="entry name" value="trans_reg_C"/>
    <property type="match status" value="1"/>
</dbReference>
<evidence type="ECO:0000256" key="5">
    <source>
        <dbReference type="ARBA" id="ARBA00023163"/>
    </source>
</evidence>
<evidence type="ECO:0000259" key="7">
    <source>
        <dbReference type="PROSITE" id="PS51755"/>
    </source>
</evidence>
<dbReference type="AlphaFoldDB" id="A0A0G0H7S9"/>
<organism evidence="8 9">
    <name type="scientific">Candidatus Roizmanbacteria bacterium GW2011_GWA2_37_7</name>
    <dbReference type="NCBI Taxonomy" id="1618481"/>
    <lineage>
        <taxon>Bacteria</taxon>
        <taxon>Candidatus Roizmaniibacteriota</taxon>
    </lineage>
</organism>
<dbReference type="PANTHER" id="PTHR48111">
    <property type="entry name" value="REGULATOR OF RPOS"/>
    <property type="match status" value="1"/>
</dbReference>
<dbReference type="GO" id="GO:0000976">
    <property type="term" value="F:transcription cis-regulatory region binding"/>
    <property type="evidence" value="ECO:0007669"/>
    <property type="project" value="TreeGrafter"/>
</dbReference>
<dbReference type="GO" id="GO:0005829">
    <property type="term" value="C:cytosol"/>
    <property type="evidence" value="ECO:0007669"/>
    <property type="project" value="TreeGrafter"/>
</dbReference>
<proteinExistence type="predicted"/>
<keyword evidence="1" id="KW-0597">Phosphoprotein</keyword>
<dbReference type="Gene3D" id="1.10.10.10">
    <property type="entry name" value="Winged helix-like DNA-binding domain superfamily/Winged helix DNA-binding domain"/>
    <property type="match status" value="1"/>
</dbReference>
<accession>A0A0G0H7S9</accession>
<dbReference type="EMBL" id="LBTJ01000016">
    <property type="protein sequence ID" value="KKQ38187.1"/>
    <property type="molecule type" value="Genomic_DNA"/>
</dbReference>
<dbReference type="SMART" id="SM00862">
    <property type="entry name" value="Trans_reg_C"/>
    <property type="match status" value="1"/>
</dbReference>
<dbReference type="FunFam" id="1.10.10.10:FF:000005">
    <property type="entry name" value="Two-component system response regulator"/>
    <property type="match status" value="1"/>
</dbReference>
<name>A0A0G0H7S9_9BACT</name>
<evidence type="ECO:0000256" key="1">
    <source>
        <dbReference type="ARBA" id="ARBA00022553"/>
    </source>
</evidence>
<comment type="caution">
    <text evidence="8">The sequence shown here is derived from an EMBL/GenBank/DDBJ whole genome shotgun (WGS) entry which is preliminary data.</text>
</comment>
<dbReference type="InterPro" id="IPR016032">
    <property type="entry name" value="Sig_transdc_resp-reg_C-effctor"/>
</dbReference>
<dbReference type="Pfam" id="PF00486">
    <property type="entry name" value="Trans_reg_C"/>
    <property type="match status" value="1"/>
</dbReference>
<dbReference type="InterPro" id="IPR001867">
    <property type="entry name" value="OmpR/PhoB-type_DNA-bd"/>
</dbReference>
<dbReference type="GO" id="GO:0000156">
    <property type="term" value="F:phosphorelay response regulator activity"/>
    <property type="evidence" value="ECO:0007669"/>
    <property type="project" value="TreeGrafter"/>
</dbReference>
<evidence type="ECO:0000256" key="4">
    <source>
        <dbReference type="ARBA" id="ARBA00023125"/>
    </source>
</evidence>
<evidence type="ECO:0000313" key="9">
    <source>
        <dbReference type="Proteomes" id="UP000034471"/>
    </source>
</evidence>
<dbReference type="InterPro" id="IPR036388">
    <property type="entry name" value="WH-like_DNA-bd_sf"/>
</dbReference>
<keyword evidence="3" id="KW-0805">Transcription regulation</keyword>
<dbReference type="GO" id="GO:0006355">
    <property type="term" value="P:regulation of DNA-templated transcription"/>
    <property type="evidence" value="ECO:0007669"/>
    <property type="project" value="InterPro"/>
</dbReference>
<dbReference type="InterPro" id="IPR039420">
    <property type="entry name" value="WalR-like"/>
</dbReference>
<evidence type="ECO:0000256" key="3">
    <source>
        <dbReference type="ARBA" id="ARBA00023015"/>
    </source>
</evidence>
<reference evidence="8 9" key="1">
    <citation type="journal article" date="2015" name="Nature">
        <title>rRNA introns, odd ribosomes, and small enigmatic genomes across a large radiation of phyla.</title>
        <authorList>
            <person name="Brown C.T."/>
            <person name="Hug L.A."/>
            <person name="Thomas B.C."/>
            <person name="Sharon I."/>
            <person name="Castelle C.J."/>
            <person name="Singh A."/>
            <person name="Wilkins M.J."/>
            <person name="Williams K.H."/>
            <person name="Banfield J.F."/>
        </authorList>
    </citation>
    <scope>NUCLEOTIDE SEQUENCE [LARGE SCALE GENOMIC DNA]</scope>
</reference>